<dbReference type="AlphaFoldDB" id="A0A7H4LHB6"/>
<evidence type="ECO:0000256" key="1">
    <source>
        <dbReference type="SAM" id="MobiDB-lite"/>
    </source>
</evidence>
<feature type="compositionally biased region" description="Pro residues" evidence="1">
    <location>
        <begin position="101"/>
        <end position="117"/>
    </location>
</feature>
<dbReference type="SUPFAM" id="SSF57756">
    <property type="entry name" value="Retrovirus zinc finger-like domains"/>
    <property type="match status" value="1"/>
</dbReference>
<dbReference type="Proteomes" id="UP000280104">
    <property type="component" value="Chromosome II"/>
</dbReference>
<reference evidence="2 3" key="1">
    <citation type="submission" date="2018-05" db="EMBL/GenBank/DDBJ databases">
        <authorList>
            <person name="Thind KAUR A."/>
        </authorList>
    </citation>
    <scope>NUCLEOTIDE SEQUENCE [LARGE SCALE GENOMIC DNA]</scope>
</reference>
<dbReference type="PANTHER" id="PTHR33170:SF52">
    <property type="entry name" value="CCHC-TYPE DOMAIN-CONTAINING PROTEIN"/>
    <property type="match status" value="1"/>
</dbReference>
<dbReference type="PANTHER" id="PTHR33170">
    <property type="entry name" value="DUF4283 DOMAIN-CONTAINING PROTEIN-RELATED"/>
    <property type="match status" value="1"/>
</dbReference>
<organism evidence="2 3">
    <name type="scientific">Triticum aestivum</name>
    <name type="common">Wheat</name>
    <dbReference type="NCBI Taxonomy" id="4565"/>
    <lineage>
        <taxon>Eukaryota</taxon>
        <taxon>Viridiplantae</taxon>
        <taxon>Streptophyta</taxon>
        <taxon>Embryophyta</taxon>
        <taxon>Tracheophyta</taxon>
        <taxon>Spermatophyta</taxon>
        <taxon>Magnoliopsida</taxon>
        <taxon>Liliopsida</taxon>
        <taxon>Poales</taxon>
        <taxon>Poaceae</taxon>
        <taxon>BOP clade</taxon>
        <taxon>Pooideae</taxon>
        <taxon>Triticodae</taxon>
        <taxon>Triticeae</taxon>
        <taxon>Triticinae</taxon>
        <taxon>Triticum</taxon>
    </lineage>
</organism>
<dbReference type="Gene3D" id="4.10.60.10">
    <property type="entry name" value="Zinc finger, CCHC-type"/>
    <property type="match status" value="1"/>
</dbReference>
<sequence length="386" mass="40684">MDKSRGSSSEALSGSKRAREASPGNGVDLAYEAELRSKLESERAVRERSREREDWEAGPERSVARSGTTLPGSGGAAGSGLDPWEAAVASAGGGSSSSAPRPAPARGPVPPPRPPPRSFVAGAASRSGPRFGPGSSSSQAGERRPPPSAPGAPSAIRGDGILPPPPPPPRQHPVSSGPSPTLTCFACHRPNHFQSRCTNPPFCLIFRSDGHLTVDCRNRTKSPSFIQFGLGLPRCSFFALDADVPVVMAAPSLSNAAIITVCGQMISPQTLLEGLKIWDNGGWDWQVRQLSEYEFAVVFPSKDCLRMISSCTSFTLPLNQLVVSVKAATCGAKAVGPLSKIWVLVDDLPVGLRSVEFMMAFGKLIGKPLEVDSESLGKVDPVRLNV</sequence>
<feature type="region of interest" description="Disordered" evidence="1">
    <location>
        <begin position="1"/>
        <end position="178"/>
    </location>
</feature>
<feature type="compositionally biased region" description="Low complexity" evidence="1">
    <location>
        <begin position="79"/>
        <end position="100"/>
    </location>
</feature>
<dbReference type="GO" id="GO:0008270">
    <property type="term" value="F:zinc ion binding"/>
    <property type="evidence" value="ECO:0007669"/>
    <property type="project" value="InterPro"/>
</dbReference>
<feature type="compositionally biased region" description="Pro residues" evidence="1">
    <location>
        <begin position="162"/>
        <end position="171"/>
    </location>
</feature>
<dbReference type="GO" id="GO:0003676">
    <property type="term" value="F:nucleic acid binding"/>
    <property type="evidence" value="ECO:0007669"/>
    <property type="project" value="InterPro"/>
</dbReference>
<gene>
    <name evidence="2" type="ORF">CAMPLR22A2D_LOCUS2614</name>
</gene>
<dbReference type="EMBL" id="LS480641">
    <property type="protein sequence ID" value="SPT18004.1"/>
    <property type="molecule type" value="Genomic_DNA"/>
</dbReference>
<feature type="compositionally biased region" description="Low complexity" evidence="1">
    <location>
        <begin position="125"/>
        <end position="140"/>
    </location>
</feature>
<evidence type="ECO:0000313" key="3">
    <source>
        <dbReference type="Proteomes" id="UP000280104"/>
    </source>
</evidence>
<feature type="compositionally biased region" description="Low complexity" evidence="1">
    <location>
        <begin position="1"/>
        <end position="15"/>
    </location>
</feature>
<feature type="compositionally biased region" description="Basic and acidic residues" evidence="1">
    <location>
        <begin position="33"/>
        <end position="63"/>
    </location>
</feature>
<name>A0A7H4LHB6_WHEAT</name>
<accession>A0A7H4LHB6</accession>
<proteinExistence type="predicted"/>
<evidence type="ECO:0000313" key="2">
    <source>
        <dbReference type="EMBL" id="SPT18004.1"/>
    </source>
</evidence>
<protein>
    <submittedName>
        <fullName evidence="2">Uncharacterized protein</fullName>
    </submittedName>
</protein>
<dbReference type="InterPro" id="IPR036875">
    <property type="entry name" value="Znf_CCHC_sf"/>
</dbReference>